<dbReference type="Gene3D" id="1.10.1300.10">
    <property type="entry name" value="3'5'-cyclic nucleotide phosphodiesterase, catalytic domain"/>
    <property type="match status" value="1"/>
</dbReference>
<dbReference type="EMBL" id="CAUYUJ010013036">
    <property type="protein sequence ID" value="CAK0835276.1"/>
    <property type="molecule type" value="Genomic_DNA"/>
</dbReference>
<dbReference type="InterPro" id="IPR036971">
    <property type="entry name" value="PDEase_catalytic_dom_sf"/>
</dbReference>
<sequence>MKGVHGGARATNAQAPVVDRVAEALDLNQPRPAGLPRPEGAAAQEGQSDQPRRAEPEAQRAQGTAAGAAPVADEGARDVAMRHDDAAYYEDDSGEQLGMGQVREGIEREAKFMVSLDIGEVVERPRGKKLRAARLRHRKEGDGVRSRFVVKQFKDAQAGDFFACAPRAESARVLMAAALLLKHIIATTDFSVAFMHVPVEDDPEIHVEMPPECGMGNGFAALMFQELLERVVVGLGFEVRNAEPAVYRRGEKGIRVVVHADDPLASGPTQGVLDEFFDELARHLPITGRRVLGQAPGIYLGSPLQRLGGLIVEKSKPGYVGGILEAAGALGCKAAGAAGTRPDLAQPGAEQPLNGEEHAVCQRRDAPAELGRQLSEPHSADMKCLKHLLRYLSGAIDLAMVHRPSRDWKCLRGGADSDWAGCGLRHLGVEWLWLQQLVGSGQIQILKAKGMENPPDAGAKFQARRVITRAGCLICARRPAPVGTPQMFHTSAEESAIHAHESCRGSGTRGTPFPAPPGAQEWSRRCVEEFFAQGDREKALKLQPIQLFDRDRAPSLAKGQLGFLNFVVMPTWKTMRLVLGDEGAAPLDECLRENVSIWEAEAAQENEEQPVGLSVAEKMGSRATSRSVHDVVALASAAAAAAGGA</sequence>
<name>A0ABN9ST25_9DINO</name>
<dbReference type="InterPro" id="IPR002073">
    <property type="entry name" value="PDEase_catalytic_dom"/>
</dbReference>
<dbReference type="PANTHER" id="PTHR11347">
    <property type="entry name" value="CYCLIC NUCLEOTIDE PHOSPHODIESTERASE"/>
    <property type="match status" value="1"/>
</dbReference>
<evidence type="ECO:0000256" key="2">
    <source>
        <dbReference type="ARBA" id="ARBA00022801"/>
    </source>
</evidence>
<dbReference type="PROSITE" id="PS51845">
    <property type="entry name" value="PDEASE_I_2"/>
    <property type="match status" value="1"/>
</dbReference>
<feature type="compositionally biased region" description="Low complexity" evidence="3">
    <location>
        <begin position="59"/>
        <end position="73"/>
    </location>
</feature>
<keyword evidence="6" id="KW-1185">Reference proteome</keyword>
<reference evidence="5" key="1">
    <citation type="submission" date="2023-10" db="EMBL/GenBank/DDBJ databases">
        <authorList>
            <person name="Chen Y."/>
            <person name="Shah S."/>
            <person name="Dougan E. K."/>
            <person name="Thang M."/>
            <person name="Chan C."/>
        </authorList>
    </citation>
    <scope>NUCLEOTIDE SEQUENCE [LARGE SCALE GENOMIC DNA]</scope>
</reference>
<dbReference type="Pfam" id="PF00233">
    <property type="entry name" value="PDEase_I"/>
    <property type="match status" value="1"/>
</dbReference>
<keyword evidence="1" id="KW-0479">Metal-binding</keyword>
<feature type="region of interest" description="Disordered" evidence="3">
    <location>
        <begin position="1"/>
        <end position="76"/>
    </location>
</feature>
<keyword evidence="2" id="KW-0378">Hydrolase</keyword>
<protein>
    <recommendedName>
        <fullName evidence="4">PDEase domain-containing protein</fullName>
    </recommendedName>
</protein>
<organism evidence="5 6">
    <name type="scientific">Prorocentrum cordatum</name>
    <dbReference type="NCBI Taxonomy" id="2364126"/>
    <lineage>
        <taxon>Eukaryota</taxon>
        <taxon>Sar</taxon>
        <taxon>Alveolata</taxon>
        <taxon>Dinophyceae</taxon>
        <taxon>Prorocentrales</taxon>
        <taxon>Prorocentraceae</taxon>
        <taxon>Prorocentrum</taxon>
    </lineage>
</organism>
<accession>A0ABN9ST25</accession>
<evidence type="ECO:0000256" key="3">
    <source>
        <dbReference type="SAM" id="MobiDB-lite"/>
    </source>
</evidence>
<evidence type="ECO:0000313" key="5">
    <source>
        <dbReference type="EMBL" id="CAK0835276.1"/>
    </source>
</evidence>
<feature type="domain" description="PDEase" evidence="4">
    <location>
        <begin position="519"/>
        <end position="605"/>
    </location>
</feature>
<comment type="caution">
    <text evidence="5">The sequence shown here is derived from an EMBL/GenBank/DDBJ whole genome shotgun (WGS) entry which is preliminary data.</text>
</comment>
<gene>
    <name evidence="5" type="ORF">PCOR1329_LOCUS32309</name>
</gene>
<proteinExistence type="predicted"/>
<evidence type="ECO:0000313" key="6">
    <source>
        <dbReference type="Proteomes" id="UP001189429"/>
    </source>
</evidence>
<dbReference type="SUPFAM" id="SSF109604">
    <property type="entry name" value="HD-domain/PDEase-like"/>
    <property type="match status" value="1"/>
</dbReference>
<evidence type="ECO:0000259" key="4">
    <source>
        <dbReference type="PROSITE" id="PS51845"/>
    </source>
</evidence>
<dbReference type="Proteomes" id="UP001189429">
    <property type="component" value="Unassembled WGS sequence"/>
</dbReference>
<evidence type="ECO:0000256" key="1">
    <source>
        <dbReference type="ARBA" id="ARBA00022723"/>
    </source>
</evidence>